<dbReference type="EMBL" id="CM000880">
    <property type="protein sequence ID" value="KQK20966.2"/>
    <property type="molecule type" value="Genomic_DNA"/>
</dbReference>
<reference evidence="2" key="3">
    <citation type="submission" date="2018-08" db="UniProtKB">
        <authorList>
            <consortium name="EnsemblPlants"/>
        </authorList>
    </citation>
    <scope>IDENTIFICATION</scope>
    <source>
        <strain evidence="2">cv. Bd21</strain>
    </source>
</reference>
<dbReference type="Gramene" id="KQK20966">
    <property type="protein sequence ID" value="KQK20966"/>
    <property type="gene ID" value="BRADI_1g57836v3"/>
</dbReference>
<dbReference type="Proteomes" id="UP000008810">
    <property type="component" value="Chromosome 1"/>
</dbReference>
<evidence type="ECO:0000313" key="1">
    <source>
        <dbReference type="EMBL" id="KQK20966.2"/>
    </source>
</evidence>
<dbReference type="InParanoid" id="A0A0Q3NU00"/>
<dbReference type="OrthoDB" id="682493at2759"/>
<proteinExistence type="predicted"/>
<organism evidence="1">
    <name type="scientific">Brachypodium distachyon</name>
    <name type="common">Purple false brome</name>
    <name type="synonym">Trachynia distachya</name>
    <dbReference type="NCBI Taxonomy" id="15368"/>
    <lineage>
        <taxon>Eukaryota</taxon>
        <taxon>Viridiplantae</taxon>
        <taxon>Streptophyta</taxon>
        <taxon>Embryophyta</taxon>
        <taxon>Tracheophyta</taxon>
        <taxon>Spermatophyta</taxon>
        <taxon>Magnoliopsida</taxon>
        <taxon>Liliopsida</taxon>
        <taxon>Poales</taxon>
        <taxon>Poaceae</taxon>
        <taxon>BOP clade</taxon>
        <taxon>Pooideae</taxon>
        <taxon>Stipodae</taxon>
        <taxon>Brachypodieae</taxon>
        <taxon>Brachypodium</taxon>
    </lineage>
</organism>
<evidence type="ECO:0000313" key="3">
    <source>
        <dbReference type="Proteomes" id="UP000008810"/>
    </source>
</evidence>
<keyword evidence="3" id="KW-1185">Reference proteome</keyword>
<dbReference type="AlphaFoldDB" id="A0A0Q3NU00"/>
<protein>
    <submittedName>
        <fullName evidence="1 2">Uncharacterized protein</fullName>
    </submittedName>
</protein>
<name>A0A0Q3NU00_BRADI</name>
<dbReference type="EnsemblPlants" id="KQK20966">
    <property type="protein sequence ID" value="KQK20966"/>
    <property type="gene ID" value="BRADI_1g57836v3"/>
</dbReference>
<reference evidence="1 2" key="1">
    <citation type="journal article" date="2010" name="Nature">
        <title>Genome sequencing and analysis of the model grass Brachypodium distachyon.</title>
        <authorList>
            <consortium name="International Brachypodium Initiative"/>
        </authorList>
    </citation>
    <scope>NUCLEOTIDE SEQUENCE [LARGE SCALE GENOMIC DNA]</scope>
    <source>
        <strain evidence="1 2">Bd21</strain>
    </source>
</reference>
<gene>
    <name evidence="1" type="ORF">BRADI_1g57836v3</name>
</gene>
<evidence type="ECO:0000313" key="2">
    <source>
        <dbReference type="EnsemblPlants" id="KQK20966"/>
    </source>
</evidence>
<accession>A0A0Q3NU00</accession>
<sequence>MQEQCICYRVRQTDPCLLDRRLTSEAGNVMRTWFRSLSPAELERFISIAGITLEQQLAGDAILDHEVCSIICHRVGQIDATNGAYWRLIIEPDFASNVLCDVKAPQLRLIHTQLGGTKGRFHTAAARLFLAPSILDNVWTCYAWDMKVCMPYWWE</sequence>
<reference evidence="1" key="2">
    <citation type="submission" date="2017-06" db="EMBL/GenBank/DDBJ databases">
        <title>WGS assembly of Brachypodium distachyon.</title>
        <authorList>
            <consortium name="The International Brachypodium Initiative"/>
            <person name="Lucas S."/>
            <person name="Harmon-Smith M."/>
            <person name="Lail K."/>
            <person name="Tice H."/>
            <person name="Grimwood J."/>
            <person name="Bruce D."/>
            <person name="Barry K."/>
            <person name="Shu S."/>
            <person name="Lindquist E."/>
            <person name="Wang M."/>
            <person name="Pitluck S."/>
            <person name="Vogel J.P."/>
            <person name="Garvin D.F."/>
            <person name="Mockler T.C."/>
            <person name="Schmutz J."/>
            <person name="Rokhsar D."/>
            <person name="Bevan M.W."/>
        </authorList>
    </citation>
    <scope>NUCLEOTIDE SEQUENCE</scope>
    <source>
        <strain evidence="1">Bd21</strain>
    </source>
</reference>